<evidence type="ECO:0000313" key="1">
    <source>
        <dbReference type="EMBL" id="MPM88093.1"/>
    </source>
</evidence>
<protein>
    <submittedName>
        <fullName evidence="1">Uncharacterized protein</fullName>
    </submittedName>
</protein>
<dbReference type="EMBL" id="VSSQ01035774">
    <property type="protein sequence ID" value="MPM88093.1"/>
    <property type="molecule type" value="Genomic_DNA"/>
</dbReference>
<gene>
    <name evidence="1" type="ORF">SDC9_135194</name>
</gene>
<organism evidence="1">
    <name type="scientific">bioreactor metagenome</name>
    <dbReference type="NCBI Taxonomy" id="1076179"/>
    <lineage>
        <taxon>unclassified sequences</taxon>
        <taxon>metagenomes</taxon>
        <taxon>ecological metagenomes</taxon>
    </lineage>
</organism>
<name>A0A645DGZ3_9ZZZZ</name>
<accession>A0A645DGZ3</accession>
<reference evidence="1" key="1">
    <citation type="submission" date="2019-08" db="EMBL/GenBank/DDBJ databases">
        <authorList>
            <person name="Kucharzyk K."/>
            <person name="Murdoch R.W."/>
            <person name="Higgins S."/>
            <person name="Loffler F."/>
        </authorList>
    </citation>
    <scope>NUCLEOTIDE SEQUENCE</scope>
</reference>
<dbReference type="AlphaFoldDB" id="A0A645DGZ3"/>
<sequence>MHSGVARRQFGRGVFAGGAAGVVFRVDQIVFLHRIDHQNRATRSQRHRLHHFDGAEVGENHPPGYPENRTELVEQSGLEPEIVIFHALADPRQLRPGELQLEFRAQCEEDRGFQRGRARHARRERDRAGNHRIESAGFRAAPAQFGHHAGKVAEPFRCRLPVQLVEVEAAAAPGPQVVNVGLARTVGGQDDRGALIHGAAEYDAFIVIGMVAQDFQPSRRRREDCRRLAEPFLKCRGKRILHDLVPILVVMILSNITVMIEFQIRAAAESPRRVRPIFPARRLRRSA</sequence>
<proteinExistence type="predicted"/>
<comment type="caution">
    <text evidence="1">The sequence shown here is derived from an EMBL/GenBank/DDBJ whole genome shotgun (WGS) entry which is preliminary data.</text>
</comment>